<reference evidence="3" key="1">
    <citation type="journal article" date="2023" name="IScience">
        <title>Live-bearing cockroach genome reveals convergent evolutionary mechanisms linked to viviparity in insects and beyond.</title>
        <authorList>
            <person name="Fouks B."/>
            <person name="Harrison M.C."/>
            <person name="Mikhailova A.A."/>
            <person name="Marchal E."/>
            <person name="English S."/>
            <person name="Carruthers M."/>
            <person name="Jennings E.C."/>
            <person name="Chiamaka E.L."/>
            <person name="Frigard R.A."/>
            <person name="Pippel M."/>
            <person name="Attardo G.M."/>
            <person name="Benoit J.B."/>
            <person name="Bornberg-Bauer E."/>
            <person name="Tobe S.S."/>
        </authorList>
    </citation>
    <scope>NUCLEOTIDE SEQUENCE</scope>
    <source>
        <strain evidence="3">Stay&amp;Tobe</strain>
    </source>
</reference>
<dbReference type="GO" id="GO:0015629">
    <property type="term" value="C:actin cytoskeleton"/>
    <property type="evidence" value="ECO:0007669"/>
    <property type="project" value="TreeGrafter"/>
</dbReference>
<comment type="caution">
    <text evidence="3">The sequence shown here is derived from an EMBL/GenBank/DDBJ whole genome shotgun (WGS) entry which is preliminary data.</text>
</comment>
<feature type="region of interest" description="Disordered" evidence="2">
    <location>
        <begin position="605"/>
        <end position="660"/>
    </location>
</feature>
<dbReference type="PANTHER" id="PTHR17271:SF1">
    <property type="entry name" value="PROTEIN OUTSPREAD"/>
    <property type="match status" value="1"/>
</dbReference>
<dbReference type="PANTHER" id="PTHR17271">
    <property type="entry name" value="PLECKSTRIN HOMOLOGY PH DOMAIN-CONTAINING PROTEIN"/>
    <property type="match status" value="1"/>
</dbReference>
<gene>
    <name evidence="3" type="ORF">L9F63_018483</name>
</gene>
<protein>
    <submittedName>
        <fullName evidence="3">Uncharacterized protein</fullName>
    </submittedName>
</protein>
<accession>A0AAD7ZYI4</accession>
<evidence type="ECO:0000313" key="4">
    <source>
        <dbReference type="Proteomes" id="UP001233999"/>
    </source>
</evidence>
<dbReference type="EMBL" id="JASPKZ010005708">
    <property type="protein sequence ID" value="KAJ9588158.1"/>
    <property type="molecule type" value="Genomic_DNA"/>
</dbReference>
<sequence length="714" mass="81174">MAQETVNRELIQAEISHVTMRCGQAYEASLAMEQDAMFSFLASQRAILEQWSDTVEGILRQEMESGIDELTRKYEDHLVKLKREKSIRSTSCGEEAMIESRRLLSEFADIMAHKALIDARIAVICNETPPVDSLDDSTSVEMDVSTNDNVISRLLADPGQDEFSVDSTMRMEFQYLYEQFADQCQASVEKELGVSGIVSDTLQYLQNEVQVALDKCNIVDDSEDRGDDLCSKCAVLRHQITSLVDFVLQNQDCQRCQHLQDSIHRLASEHEQELQALQRCQEREMARLKGELEEQRNSLVCQHEQEQAQLKERARRLERRLGTLDSEYAQQVENLRAAYHKTLSAGLERDVEGEENIRQRYQAEIEQLRALCEKGLVAMENSHRRIIAELEEKHRQELEQLRHEKEQALAEETQATLAALDAMRKAHETEVQKEIAKFKSEFIKKMQSTHDIGALHREHEAEMEEIKQEILSLSERYSVKCVESAALEEQLAVVSKQLTQAEQHIEQLTARNKQLRAHLMSEASELELKSEGDAAHLLLQRERELEQKCEEVDKLQHQLDAAKTHGEQLSALCAQLNECTEHCHSNRMGPLWERLRQLAAAWPPPIQNSQVNTSDRSQPSGITKNQGSNSSKSKQRKEPPALATAELTRSPKKCCHRNSSTSSTFLSVAPLRSPSPCPLSGMVAERKKIERKGFTQSRGGIICQQQINRTTVAG</sequence>
<feature type="coiled-coil region" evidence="1">
    <location>
        <begin position="456"/>
        <end position="565"/>
    </location>
</feature>
<keyword evidence="4" id="KW-1185">Reference proteome</keyword>
<evidence type="ECO:0000256" key="1">
    <source>
        <dbReference type="SAM" id="Coils"/>
    </source>
</evidence>
<keyword evidence="1" id="KW-0175">Coiled coil</keyword>
<organism evidence="3 4">
    <name type="scientific">Diploptera punctata</name>
    <name type="common">Pacific beetle cockroach</name>
    <dbReference type="NCBI Taxonomy" id="6984"/>
    <lineage>
        <taxon>Eukaryota</taxon>
        <taxon>Metazoa</taxon>
        <taxon>Ecdysozoa</taxon>
        <taxon>Arthropoda</taxon>
        <taxon>Hexapoda</taxon>
        <taxon>Insecta</taxon>
        <taxon>Pterygota</taxon>
        <taxon>Neoptera</taxon>
        <taxon>Polyneoptera</taxon>
        <taxon>Dictyoptera</taxon>
        <taxon>Blattodea</taxon>
        <taxon>Blaberoidea</taxon>
        <taxon>Blaberidae</taxon>
        <taxon>Diplopterinae</taxon>
        <taxon>Diploptera</taxon>
    </lineage>
</organism>
<reference evidence="3" key="2">
    <citation type="submission" date="2023-05" db="EMBL/GenBank/DDBJ databases">
        <authorList>
            <person name="Fouks B."/>
        </authorList>
    </citation>
    <scope>NUCLEOTIDE SEQUENCE</scope>
    <source>
        <strain evidence="3">Stay&amp;Tobe</strain>
        <tissue evidence="3">Testes</tissue>
    </source>
</reference>
<evidence type="ECO:0000313" key="3">
    <source>
        <dbReference type="EMBL" id="KAJ9588158.1"/>
    </source>
</evidence>
<dbReference type="AlphaFoldDB" id="A0AAD7ZYI4"/>
<name>A0AAD7ZYI4_DIPPU</name>
<evidence type="ECO:0000256" key="2">
    <source>
        <dbReference type="SAM" id="MobiDB-lite"/>
    </source>
</evidence>
<proteinExistence type="predicted"/>
<dbReference type="Proteomes" id="UP001233999">
    <property type="component" value="Unassembled WGS sequence"/>
</dbReference>
<feature type="compositionally biased region" description="Polar residues" evidence="2">
    <location>
        <begin position="607"/>
        <end position="623"/>
    </location>
</feature>
<feature type="non-terminal residue" evidence="3">
    <location>
        <position position="714"/>
    </location>
</feature>
<dbReference type="GO" id="GO:0051015">
    <property type="term" value="F:actin filament binding"/>
    <property type="evidence" value="ECO:0007669"/>
    <property type="project" value="TreeGrafter"/>
</dbReference>
<dbReference type="InterPro" id="IPR052223">
    <property type="entry name" value="Actin_Cytoskeleton_Reg"/>
</dbReference>
<feature type="coiled-coil region" evidence="1">
    <location>
        <begin position="263"/>
        <end position="430"/>
    </location>
</feature>